<reference evidence="1 2" key="1">
    <citation type="submission" date="2019-09" db="EMBL/GenBank/DDBJ databases">
        <authorList>
            <person name="Chandra G."/>
            <person name="Truman W A."/>
        </authorList>
    </citation>
    <scope>NUCLEOTIDE SEQUENCE [LARGE SCALE GENOMIC DNA]</scope>
    <source>
        <strain evidence="1">PS928</strain>
    </source>
</reference>
<dbReference type="AlphaFoldDB" id="A0A5E7T8M2"/>
<accession>A0A5E7T8M2</accession>
<protein>
    <submittedName>
        <fullName evidence="1">Uncharacterized protein</fullName>
    </submittedName>
</protein>
<evidence type="ECO:0000313" key="2">
    <source>
        <dbReference type="Proteomes" id="UP000381378"/>
    </source>
</evidence>
<evidence type="ECO:0000313" key="1">
    <source>
        <dbReference type="EMBL" id="VVP94520.1"/>
    </source>
</evidence>
<name>A0A5E7T8M2_PSEFL</name>
<sequence>MHKLYDRAFAQTQCVTQGISMHQVAQCYLGVWKRRLIQHRSGHSDSETAVYWLQTPRLFADLRIPSNPLPSLALEELSHSQHLALCEQKGFAGVTRIDADICQWHRKMDYQPASGAEDIGRMHFETSEFLIETALDESYYEIWDRLPDSLGACRGQWLQAMDEPSRAGCLLLVGDYFLFAASRPTPLTPGPHLRETFRQPESSINPASLFACELSFGRHHAGETPWKIECSTLPANTGQCLLPSSVDPFAPDIFANEAVMSSLGTFIPAGGWRCAPDP</sequence>
<organism evidence="1 2">
    <name type="scientific">Pseudomonas fluorescens</name>
    <dbReference type="NCBI Taxonomy" id="294"/>
    <lineage>
        <taxon>Bacteria</taxon>
        <taxon>Pseudomonadati</taxon>
        <taxon>Pseudomonadota</taxon>
        <taxon>Gammaproteobacteria</taxon>
        <taxon>Pseudomonadales</taxon>
        <taxon>Pseudomonadaceae</taxon>
        <taxon>Pseudomonas</taxon>
    </lineage>
</organism>
<proteinExistence type="predicted"/>
<dbReference type="Proteomes" id="UP000381378">
    <property type="component" value="Unassembled WGS sequence"/>
</dbReference>
<dbReference type="EMBL" id="CABVJF010000006">
    <property type="protein sequence ID" value="VVP94520.1"/>
    <property type="molecule type" value="Genomic_DNA"/>
</dbReference>
<gene>
    <name evidence="1" type="ORF">PS928_01974</name>
</gene>